<name>S0EWW9_CHTCT</name>
<feature type="coiled-coil region" evidence="1">
    <location>
        <begin position="38"/>
        <end position="90"/>
    </location>
</feature>
<keyword evidence="1" id="KW-0175">Coiled coil</keyword>
<gene>
    <name evidence="2" type="ORF">CCALI_01009</name>
</gene>
<dbReference type="EMBL" id="HF951689">
    <property type="protein sequence ID" value="CCW34831.1"/>
    <property type="molecule type" value="Genomic_DNA"/>
</dbReference>
<evidence type="ECO:0000256" key="1">
    <source>
        <dbReference type="SAM" id="Coils"/>
    </source>
</evidence>
<proteinExistence type="predicted"/>
<sequence length="107" mass="12638">MIGVLIVLIIFAVPLSAIWTEHLRQVRQMELETRGRMNDEVLAEIAALRQELQSLRDTTTQYDLSFDTALQTLERRMQTLERRVQTLEQRIVRPLQETESPQYQRNV</sequence>
<dbReference type="STRING" id="454171.CP488_00147"/>
<evidence type="ECO:0000313" key="3">
    <source>
        <dbReference type="Proteomes" id="UP000014227"/>
    </source>
</evidence>
<dbReference type="RefSeq" id="WP_016482381.1">
    <property type="nucleotide sequence ID" value="NC_021487.1"/>
</dbReference>
<dbReference type="AlphaFoldDB" id="S0EWW9"/>
<dbReference type="HOGENOM" id="CLU_2205368_0_0_0"/>
<evidence type="ECO:0000313" key="2">
    <source>
        <dbReference type="EMBL" id="CCW34831.1"/>
    </source>
</evidence>
<dbReference type="Proteomes" id="UP000014227">
    <property type="component" value="Chromosome I"/>
</dbReference>
<dbReference type="InParanoid" id="S0EWW9"/>
<accession>S0EWW9</accession>
<dbReference type="OrthoDB" id="2390171at2"/>
<reference evidence="3" key="1">
    <citation type="submission" date="2013-03" db="EMBL/GenBank/DDBJ databases">
        <title>Genome sequence of Chthonomonas calidirosea, the first sequenced genome from the Armatimonadetes phylum (formally candidate division OP10).</title>
        <authorList>
            <person name="Lee K.C.Y."/>
            <person name="Morgan X.C."/>
            <person name="Dunfield P.F."/>
            <person name="Tamas I."/>
            <person name="Houghton K.M."/>
            <person name="Vyssotski M."/>
            <person name="Ryan J.L.J."/>
            <person name="Lagutin K."/>
            <person name="McDonald I.R."/>
            <person name="Stott M.B."/>
        </authorList>
    </citation>
    <scope>NUCLEOTIDE SEQUENCE [LARGE SCALE GENOMIC DNA]</scope>
    <source>
        <strain evidence="3">DSM 23976 / ICMP 18418 / T49</strain>
    </source>
</reference>
<dbReference type="Gene3D" id="1.20.5.110">
    <property type="match status" value="1"/>
</dbReference>
<protein>
    <submittedName>
        <fullName evidence="2">Uncharacterized protein</fullName>
    </submittedName>
</protein>
<organism evidence="2 3">
    <name type="scientific">Chthonomonas calidirosea (strain DSM 23976 / ICMP 18418 / T49)</name>
    <dbReference type="NCBI Taxonomy" id="1303518"/>
    <lineage>
        <taxon>Bacteria</taxon>
        <taxon>Bacillati</taxon>
        <taxon>Armatimonadota</taxon>
        <taxon>Chthonomonadia</taxon>
        <taxon>Chthonomonadales</taxon>
        <taxon>Chthonomonadaceae</taxon>
        <taxon>Chthonomonas</taxon>
    </lineage>
</organism>
<dbReference type="KEGG" id="ccz:CCALI_01009"/>
<dbReference type="PATRIC" id="fig|1303518.3.peg.1022"/>
<keyword evidence="3" id="KW-1185">Reference proteome</keyword>